<comment type="caution">
    <text evidence="6">The sequence shown here is derived from an EMBL/GenBank/DDBJ whole genome shotgun (WGS) entry which is preliminary data.</text>
</comment>
<evidence type="ECO:0000313" key="6">
    <source>
        <dbReference type="EMBL" id="CAA0813440.1"/>
    </source>
</evidence>
<dbReference type="InterPro" id="IPR005299">
    <property type="entry name" value="MeTrfase_7"/>
</dbReference>
<dbReference type="EMBL" id="CACSLK010011313">
    <property type="protein sequence ID" value="CAA0813440.1"/>
    <property type="molecule type" value="Genomic_DNA"/>
</dbReference>
<evidence type="ECO:0000256" key="3">
    <source>
        <dbReference type="ARBA" id="ARBA00022679"/>
    </source>
</evidence>
<dbReference type="InterPro" id="IPR029063">
    <property type="entry name" value="SAM-dependent_MTases_sf"/>
</dbReference>
<evidence type="ECO:0000256" key="5">
    <source>
        <dbReference type="ARBA" id="ARBA00022842"/>
    </source>
</evidence>
<evidence type="ECO:0000256" key="1">
    <source>
        <dbReference type="ARBA" id="ARBA00007967"/>
    </source>
</evidence>
<protein>
    <submittedName>
        <fullName evidence="6">S-adenosyl-L-methionine-dependent methyltransferases superfamily protein</fullName>
    </submittedName>
</protein>
<dbReference type="AlphaFoldDB" id="A0A9N7MRL1"/>
<sequence length="345" mass="39093">MIDEALKNMFADHEHNKIFPKCMRMADLGCASGPNTLFLVSHVMDTIEDLSKNLEKTDDHELPQLELLLNDLPGNDFNNVFRLASSFSREDRKQRKLKFFICGVPGSFYDSLFPENTLHFAYSSFSVHWLSQVPEGLGTNNKENICVSMKSSPQVWEAYASQFQKDFSKFLRMRAEELISGGRMVLAFVGRTSVNPCREDEFKLLTLLGEALSDMAAQGFVKEEDLHSFNVPIYTPCLQEVETIISDEGSFSLDKMEIVRVPYDATYNEGNNNNNDDGVLDKYKSAKVVAGNVRSFMEPKLAFHFGTSINVGHVFEVYAKKMADQFSEERTNYICILVSLTRKSA</sequence>
<dbReference type="Pfam" id="PF03492">
    <property type="entry name" value="Methyltransf_7"/>
    <property type="match status" value="1"/>
</dbReference>
<organism evidence="6 7">
    <name type="scientific">Striga hermonthica</name>
    <name type="common">Purple witchweed</name>
    <name type="synonym">Buchnera hermonthica</name>
    <dbReference type="NCBI Taxonomy" id="68872"/>
    <lineage>
        <taxon>Eukaryota</taxon>
        <taxon>Viridiplantae</taxon>
        <taxon>Streptophyta</taxon>
        <taxon>Embryophyta</taxon>
        <taxon>Tracheophyta</taxon>
        <taxon>Spermatophyta</taxon>
        <taxon>Magnoliopsida</taxon>
        <taxon>eudicotyledons</taxon>
        <taxon>Gunneridae</taxon>
        <taxon>Pentapetalae</taxon>
        <taxon>asterids</taxon>
        <taxon>lamiids</taxon>
        <taxon>Lamiales</taxon>
        <taxon>Orobanchaceae</taxon>
        <taxon>Buchnereae</taxon>
        <taxon>Striga</taxon>
    </lineage>
</organism>
<evidence type="ECO:0000256" key="4">
    <source>
        <dbReference type="ARBA" id="ARBA00022723"/>
    </source>
</evidence>
<keyword evidence="4" id="KW-0479">Metal-binding</keyword>
<dbReference type="Gene3D" id="1.10.1200.270">
    <property type="entry name" value="Methyltransferase, alpha-helical capping domain"/>
    <property type="match status" value="1"/>
</dbReference>
<keyword evidence="7" id="KW-1185">Reference proteome</keyword>
<dbReference type="GO" id="GO:0032259">
    <property type="term" value="P:methylation"/>
    <property type="evidence" value="ECO:0007669"/>
    <property type="project" value="UniProtKB-KW"/>
</dbReference>
<proteinExistence type="inferred from homology"/>
<keyword evidence="3" id="KW-0808">Transferase</keyword>
<evidence type="ECO:0000313" key="7">
    <source>
        <dbReference type="Proteomes" id="UP001153555"/>
    </source>
</evidence>
<name>A0A9N7MRL1_STRHE</name>
<dbReference type="GO" id="GO:0008168">
    <property type="term" value="F:methyltransferase activity"/>
    <property type="evidence" value="ECO:0007669"/>
    <property type="project" value="UniProtKB-KW"/>
</dbReference>
<keyword evidence="2 6" id="KW-0489">Methyltransferase</keyword>
<comment type="similarity">
    <text evidence="1">Belongs to the methyltransferase superfamily. Type-7 methyltransferase family.</text>
</comment>
<evidence type="ECO:0000256" key="2">
    <source>
        <dbReference type="ARBA" id="ARBA00022603"/>
    </source>
</evidence>
<dbReference type="Gene3D" id="3.40.50.150">
    <property type="entry name" value="Vaccinia Virus protein VP39"/>
    <property type="match status" value="1"/>
</dbReference>
<accession>A0A9N7MRL1</accession>
<reference evidence="6" key="1">
    <citation type="submission" date="2019-12" db="EMBL/GenBank/DDBJ databases">
        <authorList>
            <person name="Scholes J."/>
        </authorList>
    </citation>
    <scope>NUCLEOTIDE SEQUENCE</scope>
</reference>
<dbReference type="PANTHER" id="PTHR31009">
    <property type="entry name" value="S-ADENOSYL-L-METHIONINE:CARBOXYL METHYLTRANSFERASE FAMILY PROTEIN"/>
    <property type="match status" value="1"/>
</dbReference>
<gene>
    <name evidence="6" type="ORF">SHERM_13999</name>
</gene>
<dbReference type="GO" id="GO:0046872">
    <property type="term" value="F:metal ion binding"/>
    <property type="evidence" value="ECO:0007669"/>
    <property type="project" value="UniProtKB-KW"/>
</dbReference>
<dbReference type="SUPFAM" id="SSF53335">
    <property type="entry name" value="S-adenosyl-L-methionine-dependent methyltransferases"/>
    <property type="match status" value="1"/>
</dbReference>
<dbReference type="InterPro" id="IPR042086">
    <property type="entry name" value="MeTrfase_capping"/>
</dbReference>
<keyword evidence="5" id="KW-0460">Magnesium</keyword>
<dbReference type="OrthoDB" id="1523883at2759"/>
<dbReference type="Proteomes" id="UP001153555">
    <property type="component" value="Unassembled WGS sequence"/>
</dbReference>